<protein>
    <submittedName>
        <fullName evidence="2">Uncharacterized protein isoform X1</fullName>
    </submittedName>
</protein>
<organism evidence="1 2">
    <name type="scientific">Gossypium hirsutum</name>
    <name type="common">Upland cotton</name>
    <name type="synonym">Gossypium mexicanum</name>
    <dbReference type="NCBI Taxonomy" id="3635"/>
    <lineage>
        <taxon>Eukaryota</taxon>
        <taxon>Viridiplantae</taxon>
        <taxon>Streptophyta</taxon>
        <taxon>Embryophyta</taxon>
        <taxon>Tracheophyta</taxon>
        <taxon>Spermatophyta</taxon>
        <taxon>Magnoliopsida</taxon>
        <taxon>eudicotyledons</taxon>
        <taxon>Gunneridae</taxon>
        <taxon>Pentapetalae</taxon>
        <taxon>rosids</taxon>
        <taxon>malvids</taxon>
        <taxon>Malvales</taxon>
        <taxon>Malvaceae</taxon>
        <taxon>Malvoideae</taxon>
        <taxon>Gossypium</taxon>
    </lineage>
</organism>
<proteinExistence type="predicted"/>
<reference evidence="1" key="1">
    <citation type="journal article" date="2020" name="Nat. Genet.">
        <title>Genomic diversifications of five Gossypium allopolyploid species and their impact on cotton improvement.</title>
        <authorList>
            <person name="Chen Z.J."/>
            <person name="Sreedasyam A."/>
            <person name="Ando A."/>
            <person name="Song Q."/>
            <person name="De Santiago L.M."/>
            <person name="Hulse-Kemp A.M."/>
            <person name="Ding M."/>
            <person name="Ye W."/>
            <person name="Kirkbride R.C."/>
            <person name="Jenkins J."/>
            <person name="Plott C."/>
            <person name="Lovell J."/>
            <person name="Lin Y.M."/>
            <person name="Vaughn R."/>
            <person name="Liu B."/>
            <person name="Simpson S."/>
            <person name="Scheffler B.E."/>
            <person name="Wen L."/>
            <person name="Saski C.A."/>
            <person name="Grover C.E."/>
            <person name="Hu G."/>
            <person name="Conover J.L."/>
            <person name="Carlson J.W."/>
            <person name="Shu S."/>
            <person name="Boston L.B."/>
            <person name="Williams M."/>
            <person name="Peterson D.G."/>
            <person name="McGee K."/>
            <person name="Jones D.C."/>
            <person name="Wendel J.F."/>
            <person name="Stelly D.M."/>
            <person name="Grimwood J."/>
            <person name="Schmutz J."/>
        </authorList>
    </citation>
    <scope>NUCLEOTIDE SEQUENCE [LARGE SCALE GENOMIC DNA]</scope>
    <source>
        <strain evidence="1">cv. TM-1</strain>
    </source>
</reference>
<reference evidence="2" key="2">
    <citation type="submission" date="2025-08" db="UniProtKB">
        <authorList>
            <consortium name="RefSeq"/>
        </authorList>
    </citation>
    <scope>IDENTIFICATION</scope>
</reference>
<dbReference type="RefSeq" id="XP_040967058.1">
    <property type="nucleotide sequence ID" value="XM_041111124.1"/>
</dbReference>
<gene>
    <name evidence="2" type="primary">LOC107948244</name>
</gene>
<keyword evidence="1" id="KW-1185">Reference proteome</keyword>
<name>A0ABM3BJ25_GOSHI</name>
<accession>A0ABM3BJ25</accession>
<dbReference type="GeneID" id="107948244"/>
<sequence length="152" mass="17304">MSNPIFRFCLSFYLLSHNSQIDSQLESLNTGKSLRCKTKVDSGKWTFRCLPTLIPQQISRFDTDYQNTHLRPHLSTPDNPHEESLPTGFLKLSQHQLRRSTRHPSCIFNWNFCSRSNTPAHPVMEHTFGSPNALPGISMAGQLMGNECNLSK</sequence>
<evidence type="ECO:0000313" key="2">
    <source>
        <dbReference type="RefSeq" id="XP_040967058.1"/>
    </source>
</evidence>
<evidence type="ECO:0000313" key="1">
    <source>
        <dbReference type="Proteomes" id="UP000818029"/>
    </source>
</evidence>
<dbReference type="Proteomes" id="UP000818029">
    <property type="component" value="Chromosome A04"/>
</dbReference>